<dbReference type="Pfam" id="PF01522">
    <property type="entry name" value="Polysacc_deac_1"/>
    <property type="match status" value="1"/>
</dbReference>
<dbReference type="GO" id="GO:0016810">
    <property type="term" value="F:hydrolase activity, acting on carbon-nitrogen (but not peptide) bonds"/>
    <property type="evidence" value="ECO:0007669"/>
    <property type="project" value="InterPro"/>
</dbReference>
<dbReference type="InterPro" id="IPR037459">
    <property type="entry name" value="RhgT-like"/>
</dbReference>
<dbReference type="Gene3D" id="3.40.50.1110">
    <property type="entry name" value="SGNH hydrolase"/>
    <property type="match status" value="1"/>
</dbReference>
<dbReference type="PANTHER" id="PTHR43695:SF1">
    <property type="entry name" value="RHAMNOGALACTURONAN ACETYLESTERASE"/>
    <property type="match status" value="1"/>
</dbReference>
<dbReference type="CDD" id="cd01821">
    <property type="entry name" value="Rhamnogalacturan_acetylesterase_like"/>
    <property type="match status" value="1"/>
</dbReference>
<evidence type="ECO:0000313" key="4">
    <source>
        <dbReference type="EMBL" id="RHL85828.1"/>
    </source>
</evidence>
<reference evidence="4 5" key="1">
    <citation type="submission" date="2018-08" db="EMBL/GenBank/DDBJ databases">
        <title>A genome reference for cultivated species of the human gut microbiota.</title>
        <authorList>
            <person name="Zou Y."/>
            <person name="Xue W."/>
            <person name="Luo G."/>
        </authorList>
    </citation>
    <scope>NUCLEOTIDE SEQUENCE [LARGE SCALE GENOMIC DNA]</scope>
    <source>
        <strain evidence="4 5">AF36-16BH</strain>
    </source>
</reference>
<dbReference type="InterPro" id="IPR002509">
    <property type="entry name" value="NODB_dom"/>
</dbReference>
<dbReference type="Gene3D" id="3.20.20.370">
    <property type="entry name" value="Glycoside hydrolase/deacetylase"/>
    <property type="match status" value="1"/>
</dbReference>
<evidence type="ECO:0000313" key="5">
    <source>
        <dbReference type="Proteomes" id="UP000285013"/>
    </source>
</evidence>
<keyword evidence="2" id="KW-0378">Hydrolase</keyword>
<evidence type="ECO:0000256" key="2">
    <source>
        <dbReference type="ARBA" id="ARBA00022801"/>
    </source>
</evidence>
<dbReference type="PANTHER" id="PTHR43695">
    <property type="entry name" value="PUTATIVE (AFU_ORTHOLOGUE AFUA_2G17250)-RELATED"/>
    <property type="match status" value="1"/>
</dbReference>
<sequence>MKNLKIKLLFALCAILLFSAFITEKKDVITIFMIGDSTMANKSLRNGNIERGWGQMLPDFLTEDVVVDNHARNGRSSLSFINEGRWDTVVSRLKKGDYVFIQFGHNDEKPSEKLHTDPGSTFDNNLRRFVTETREKGAYPVLFNSIVRRNFPPEGATENKGSYEKEGNILVDTHGEYLISPRKVAEEMGVPFVDLNKLTHDLVVGMGVEKSKELFMWVPAGKYDFCPKGKVDNTHLNIYGGKVVAGIAIEAVAKVVPELVPYIRYRDPEVYVADYKDNKECAVSYTFDDGLQEHYTLVFPEMEKVGFKGTFWVCGNTIENEVARQGKSRMTWPQMKEMSDKGHEISNHSWSHANLKHLNSDGVKMEIEKNDSIIGAMIGKKPLTFCYPFNAFDEVILRQASEGRVATRTRQHGVGGDKSKSTVESLDKWVKELMIAGDWGVAMIHGISTGYDAFTYPDILWEHFRRVKNQEDNIWVGTFREVAAYVKERKNVQLDIVKKKSQWVVTPRLSLDKELFDEPLTMVLDKKGREKVKVSQNGKSLLVKDRDDKLTFDFNPYGGAIKISFLTK</sequence>
<dbReference type="InterPro" id="IPR001087">
    <property type="entry name" value="GDSL"/>
</dbReference>
<dbReference type="EMBL" id="QRPE01000043">
    <property type="protein sequence ID" value="RHL85828.1"/>
    <property type="molecule type" value="Genomic_DNA"/>
</dbReference>
<accession>A0A415MVU9</accession>
<dbReference type="CDD" id="cd10918">
    <property type="entry name" value="CE4_NodB_like_5s_6s"/>
    <property type="match status" value="1"/>
</dbReference>
<dbReference type="InterPro" id="IPR011330">
    <property type="entry name" value="Glyco_hydro/deAcase_b/a-brl"/>
</dbReference>
<evidence type="ECO:0000256" key="1">
    <source>
        <dbReference type="ARBA" id="ARBA00008668"/>
    </source>
</evidence>
<dbReference type="GO" id="GO:0005975">
    <property type="term" value="P:carbohydrate metabolic process"/>
    <property type="evidence" value="ECO:0007669"/>
    <property type="project" value="InterPro"/>
</dbReference>
<organism evidence="4 5">
    <name type="scientific">Bacteroides intestinalis</name>
    <dbReference type="NCBI Taxonomy" id="329854"/>
    <lineage>
        <taxon>Bacteria</taxon>
        <taxon>Pseudomonadati</taxon>
        <taxon>Bacteroidota</taxon>
        <taxon>Bacteroidia</taxon>
        <taxon>Bacteroidales</taxon>
        <taxon>Bacteroidaceae</taxon>
        <taxon>Bacteroides</taxon>
    </lineage>
</organism>
<dbReference type="SUPFAM" id="SSF52266">
    <property type="entry name" value="SGNH hydrolase"/>
    <property type="match status" value="1"/>
</dbReference>
<dbReference type="SUPFAM" id="SSF88713">
    <property type="entry name" value="Glycoside hydrolase/deacetylase"/>
    <property type="match status" value="1"/>
</dbReference>
<dbReference type="InterPro" id="IPR036514">
    <property type="entry name" value="SGNH_hydro_sf"/>
</dbReference>
<dbReference type="Proteomes" id="UP000285013">
    <property type="component" value="Unassembled WGS sequence"/>
</dbReference>
<dbReference type="PROSITE" id="PS51677">
    <property type="entry name" value="NODB"/>
    <property type="match status" value="1"/>
</dbReference>
<dbReference type="GO" id="GO:0016788">
    <property type="term" value="F:hydrolase activity, acting on ester bonds"/>
    <property type="evidence" value="ECO:0007669"/>
    <property type="project" value="UniProtKB-ARBA"/>
</dbReference>
<dbReference type="RefSeq" id="WP_118423666.1">
    <property type="nucleotide sequence ID" value="NZ_JAJCKC010000022.1"/>
</dbReference>
<protein>
    <submittedName>
        <fullName evidence="4">Carbohydrate esterase</fullName>
    </submittedName>
</protein>
<dbReference type="AlphaFoldDB" id="A0A415MVU9"/>
<evidence type="ECO:0000259" key="3">
    <source>
        <dbReference type="PROSITE" id="PS51677"/>
    </source>
</evidence>
<gene>
    <name evidence="4" type="ORF">DWZ95_22635</name>
</gene>
<feature type="domain" description="NodB homology" evidence="3">
    <location>
        <begin position="281"/>
        <end position="402"/>
    </location>
</feature>
<comment type="caution">
    <text evidence="4">The sequence shown here is derived from an EMBL/GenBank/DDBJ whole genome shotgun (WGS) entry which is preliminary data.</text>
</comment>
<dbReference type="Pfam" id="PF00657">
    <property type="entry name" value="Lipase_GDSL"/>
    <property type="match status" value="1"/>
</dbReference>
<proteinExistence type="inferred from homology"/>
<comment type="similarity">
    <text evidence="1">Belongs to the 'GDSL' lipolytic enzyme family.</text>
</comment>
<name>A0A415MVU9_9BACE</name>